<feature type="chain" id="PRO_5022896666" description="Thioredoxin domain-containing protein" evidence="1">
    <location>
        <begin position="21"/>
        <end position="273"/>
    </location>
</feature>
<evidence type="ECO:0000256" key="1">
    <source>
        <dbReference type="SAM" id="SignalP"/>
    </source>
</evidence>
<comment type="caution">
    <text evidence="2">The sequence shown here is derived from an EMBL/GenBank/DDBJ whole genome shotgun (WGS) entry which is preliminary data.</text>
</comment>
<dbReference type="AlphaFoldDB" id="A0A5C6B807"/>
<keyword evidence="3" id="KW-1185">Reference proteome</keyword>
<reference evidence="2 3" key="1">
    <citation type="journal article" date="2020" name="Antonie Van Leeuwenhoek">
        <title>Rhodopirellula heiligendammensis sp. nov., Rhodopirellula pilleata sp. nov., and Rhodopirellula solitaria sp. nov. isolated from natural or artificial marine surfaces in Northern Germany and California, USA, and emended description of the genus Rhodopirellula.</title>
        <authorList>
            <person name="Kallscheuer N."/>
            <person name="Wiegand S."/>
            <person name="Jogler M."/>
            <person name="Boedeker C."/>
            <person name="Peeters S.H."/>
            <person name="Rast P."/>
            <person name="Heuer A."/>
            <person name="Jetten M.S.M."/>
            <person name="Rohde M."/>
            <person name="Jogler C."/>
        </authorList>
    </citation>
    <scope>NUCLEOTIDE SEQUENCE [LARGE SCALE GENOMIC DNA]</scope>
    <source>
        <strain evidence="2 3">Poly21</strain>
    </source>
</reference>
<evidence type="ECO:0000313" key="3">
    <source>
        <dbReference type="Proteomes" id="UP000319908"/>
    </source>
</evidence>
<keyword evidence="1" id="KW-0732">Signal</keyword>
<proteinExistence type="predicted"/>
<evidence type="ECO:0008006" key="4">
    <source>
        <dbReference type="Google" id="ProtNLM"/>
    </source>
</evidence>
<protein>
    <recommendedName>
        <fullName evidence="4">Thioredoxin domain-containing protein</fullName>
    </recommendedName>
</protein>
<dbReference type="Proteomes" id="UP000319908">
    <property type="component" value="Unassembled WGS sequence"/>
</dbReference>
<gene>
    <name evidence="2" type="ORF">Poly21_55970</name>
</gene>
<organism evidence="2 3">
    <name type="scientific">Allorhodopirellula heiligendammensis</name>
    <dbReference type="NCBI Taxonomy" id="2714739"/>
    <lineage>
        <taxon>Bacteria</taxon>
        <taxon>Pseudomonadati</taxon>
        <taxon>Planctomycetota</taxon>
        <taxon>Planctomycetia</taxon>
        <taxon>Pirellulales</taxon>
        <taxon>Pirellulaceae</taxon>
        <taxon>Allorhodopirellula</taxon>
    </lineage>
</organism>
<dbReference type="EMBL" id="SJPU01000011">
    <property type="protein sequence ID" value="TWU07419.1"/>
    <property type="molecule type" value="Genomic_DNA"/>
</dbReference>
<dbReference type="OrthoDB" id="214400at2"/>
<feature type="signal peptide" evidence="1">
    <location>
        <begin position="1"/>
        <end position="20"/>
    </location>
</feature>
<sequence length="273" mass="28396">MTIRTRFNGLFGSACMIALAATAVANSTAMGQQPSLVATTTQADSSQPLTFQYLFFWKEHDTRTQNALDATQQELAKLGDDVSVKQIGIKDPANAEVVNYYGVSRAPMPLVLCTASNGAVTKAFVTPFAASQLREGIVSRGTAASLKALQENKLVVLCAIGSGTAADQTTLSNAIALKSDQRFAKSIEVIALDVHDPNEATLLAGVKLNSTLTEPTIVILAPPGKQLATLAGLVTTEQIAEKLVAAQSACCPGGQCGPGGQCCPGGQCEPQKK</sequence>
<evidence type="ECO:0000313" key="2">
    <source>
        <dbReference type="EMBL" id="TWU07419.1"/>
    </source>
</evidence>
<dbReference type="RefSeq" id="WP_146410009.1">
    <property type="nucleotide sequence ID" value="NZ_SJPU01000011.1"/>
</dbReference>
<accession>A0A5C6B807</accession>
<name>A0A5C6B807_9BACT</name>